<keyword evidence="4" id="KW-1185">Reference proteome</keyword>
<gene>
    <name evidence="3" type="ORF">M422DRAFT_49092</name>
</gene>
<name>A0A0C9VRE7_SPHS4</name>
<evidence type="ECO:0000256" key="2">
    <source>
        <dbReference type="SAM" id="SignalP"/>
    </source>
</evidence>
<dbReference type="HOGENOM" id="CLU_027977_4_0_1"/>
<dbReference type="InterPro" id="IPR007312">
    <property type="entry name" value="Phosphoesterase"/>
</dbReference>
<proteinExistence type="predicted"/>
<dbReference type="EMBL" id="KN837143">
    <property type="protein sequence ID" value="KIJ40541.1"/>
    <property type="molecule type" value="Genomic_DNA"/>
</dbReference>
<dbReference type="PANTHER" id="PTHR31956:SF8">
    <property type="entry name" value="ACID PHOSPHATASE PHOA (AFU_ORTHOLOGUE AFUA_1G03570)"/>
    <property type="match status" value="1"/>
</dbReference>
<sequence length="394" mass="43393">MKVLATLVLSLPLVFAAQAPVFVPPGPGPTEQSDNYVGKSNGSLPVEFPVPGRVFNRFIQIWLENTNFAVANSSAVFQTLAQQGITMTNYFALTHPSEPNYVAAVGGDFFGMADDNLYMIPSNISTIVDLLEERRISWASYQESMPTDGFTGFSFASENYLNTSAAPLTLYWRKHNPLIIYNSVADIPSRAARHRNFNDFAVDINHHALPQWMFVTPNIENDAHDTNVDFAGQFLQYWLFPLLKDVRFNGPDTLILLTFDENGSSSINNNIFSLLLGNAVPKELRGTTDSTYFTHYSSLSTVQNNWGLGSLGRGDTNKTLANVFSMVAERTGYRNLKVVDIPLTNISGKTPGPLNSNISLQTPFPPPNIHAKGAGGGPVFVARNFNLSHFGLHH</sequence>
<evidence type="ECO:0000256" key="1">
    <source>
        <dbReference type="ARBA" id="ARBA00022801"/>
    </source>
</evidence>
<reference evidence="3 4" key="1">
    <citation type="submission" date="2014-06" db="EMBL/GenBank/DDBJ databases">
        <title>Evolutionary Origins and Diversification of the Mycorrhizal Mutualists.</title>
        <authorList>
            <consortium name="DOE Joint Genome Institute"/>
            <consortium name="Mycorrhizal Genomics Consortium"/>
            <person name="Kohler A."/>
            <person name="Kuo A."/>
            <person name="Nagy L.G."/>
            <person name="Floudas D."/>
            <person name="Copeland A."/>
            <person name="Barry K.W."/>
            <person name="Cichocki N."/>
            <person name="Veneault-Fourrey C."/>
            <person name="LaButti K."/>
            <person name="Lindquist E.A."/>
            <person name="Lipzen A."/>
            <person name="Lundell T."/>
            <person name="Morin E."/>
            <person name="Murat C."/>
            <person name="Riley R."/>
            <person name="Ohm R."/>
            <person name="Sun H."/>
            <person name="Tunlid A."/>
            <person name="Henrissat B."/>
            <person name="Grigoriev I.V."/>
            <person name="Hibbett D.S."/>
            <person name="Martin F."/>
        </authorList>
    </citation>
    <scope>NUCLEOTIDE SEQUENCE [LARGE SCALE GENOMIC DNA]</scope>
    <source>
        <strain evidence="3 4">SS14</strain>
    </source>
</reference>
<dbReference type="GO" id="GO:0009395">
    <property type="term" value="P:phospholipid catabolic process"/>
    <property type="evidence" value="ECO:0007669"/>
    <property type="project" value="TreeGrafter"/>
</dbReference>
<dbReference type="InterPro" id="IPR017850">
    <property type="entry name" value="Alkaline_phosphatase_core_sf"/>
</dbReference>
<organism evidence="3 4">
    <name type="scientific">Sphaerobolus stellatus (strain SS14)</name>
    <dbReference type="NCBI Taxonomy" id="990650"/>
    <lineage>
        <taxon>Eukaryota</taxon>
        <taxon>Fungi</taxon>
        <taxon>Dikarya</taxon>
        <taxon>Basidiomycota</taxon>
        <taxon>Agaricomycotina</taxon>
        <taxon>Agaricomycetes</taxon>
        <taxon>Phallomycetidae</taxon>
        <taxon>Geastrales</taxon>
        <taxon>Sphaerobolaceae</taxon>
        <taxon>Sphaerobolus</taxon>
    </lineage>
</organism>
<dbReference type="GO" id="GO:0016788">
    <property type="term" value="F:hydrolase activity, acting on ester bonds"/>
    <property type="evidence" value="ECO:0007669"/>
    <property type="project" value="InterPro"/>
</dbReference>
<evidence type="ECO:0000313" key="4">
    <source>
        <dbReference type="Proteomes" id="UP000054279"/>
    </source>
</evidence>
<dbReference type="AlphaFoldDB" id="A0A0C9VRE7"/>
<dbReference type="Proteomes" id="UP000054279">
    <property type="component" value="Unassembled WGS sequence"/>
</dbReference>
<dbReference type="Gene3D" id="3.40.720.10">
    <property type="entry name" value="Alkaline Phosphatase, subunit A"/>
    <property type="match status" value="1"/>
</dbReference>
<dbReference type="OrthoDB" id="5135119at2759"/>
<accession>A0A0C9VRE7</accession>
<keyword evidence="2" id="KW-0732">Signal</keyword>
<dbReference type="Pfam" id="PF04185">
    <property type="entry name" value="Phosphoesterase"/>
    <property type="match status" value="1"/>
</dbReference>
<protein>
    <recommendedName>
        <fullName evidence="5">Acid phosphatase</fullName>
    </recommendedName>
</protein>
<feature type="signal peptide" evidence="2">
    <location>
        <begin position="1"/>
        <end position="16"/>
    </location>
</feature>
<dbReference type="PANTHER" id="PTHR31956">
    <property type="entry name" value="NON-SPECIFIC PHOSPHOLIPASE C4-RELATED"/>
    <property type="match status" value="1"/>
</dbReference>
<evidence type="ECO:0000313" key="3">
    <source>
        <dbReference type="EMBL" id="KIJ40541.1"/>
    </source>
</evidence>
<evidence type="ECO:0008006" key="5">
    <source>
        <dbReference type="Google" id="ProtNLM"/>
    </source>
</evidence>
<feature type="chain" id="PRO_5002204789" description="Acid phosphatase" evidence="2">
    <location>
        <begin position="17"/>
        <end position="394"/>
    </location>
</feature>
<keyword evidence="1" id="KW-0378">Hydrolase</keyword>